<gene>
    <name evidence="9" type="ORF">BB559_001594</name>
</gene>
<keyword evidence="4" id="KW-0375">Hydrogen ion transport</keyword>
<dbReference type="InterPro" id="IPR008218">
    <property type="entry name" value="ATPase_V1-cplx_f_g_su"/>
</dbReference>
<sequence>MRKDSVTGMLLTGIGNVDHNQNSNFFVVDNKTTDAEISEKFTEFTNRKDVAIVLITQWIADKIREQVDDYTTTFPTILEIPSKDQPYDPNKDSVLKRVQRLFRD</sequence>
<dbReference type="Gene3D" id="3.40.50.10580">
    <property type="entry name" value="ATPase, V1 complex, subunit F"/>
    <property type="match status" value="1"/>
</dbReference>
<dbReference type="PANTHER" id="PTHR13861">
    <property type="entry name" value="VACUOLAR ATP SYNTHASE SUBUNIT F"/>
    <property type="match status" value="1"/>
</dbReference>
<dbReference type="GO" id="GO:0033180">
    <property type="term" value="C:proton-transporting V-type ATPase, V1 domain"/>
    <property type="evidence" value="ECO:0007669"/>
    <property type="project" value="InterPro"/>
</dbReference>
<protein>
    <recommendedName>
        <fullName evidence="2">V-type proton ATPase subunit F</fullName>
    </recommendedName>
    <alternativeName>
        <fullName evidence="7">Vacuolar proton pump subunit F</fullName>
    </alternativeName>
</protein>
<proteinExistence type="inferred from homology"/>
<dbReference type="GO" id="GO:0046961">
    <property type="term" value="F:proton-transporting ATPase activity, rotational mechanism"/>
    <property type="evidence" value="ECO:0007669"/>
    <property type="project" value="InterPro"/>
</dbReference>
<evidence type="ECO:0000256" key="1">
    <source>
        <dbReference type="ARBA" id="ARBA00010148"/>
    </source>
</evidence>
<dbReference type="Proteomes" id="UP000245699">
    <property type="component" value="Unassembled WGS sequence"/>
</dbReference>
<dbReference type="STRING" id="61424.A0A2T9Z1H9"/>
<dbReference type="InterPro" id="IPR036906">
    <property type="entry name" value="ATPase_V1_fsu_sf"/>
</dbReference>
<comment type="function">
    <text evidence="8">Subunit of the V1 complex of vacuolar(H+)-ATPase (V-ATPase), a multisubunit enzyme composed of a peripheral complex (V1) that hydrolyzes ATP and a membrane integral complex (V0) that translocates protons. V-ATPase is responsible for acidifying and maintaining the pH of intracellular compartments.</text>
</comment>
<dbReference type="InterPro" id="IPR005772">
    <property type="entry name" value="ATPase_V1-cplx_fsu_euk"/>
</dbReference>
<keyword evidence="5" id="KW-0406">Ion transport</keyword>
<accession>A0A2T9Z1H9</accession>
<dbReference type="Pfam" id="PF01990">
    <property type="entry name" value="ATP-synt_F"/>
    <property type="match status" value="1"/>
</dbReference>
<evidence type="ECO:0000313" key="10">
    <source>
        <dbReference type="Proteomes" id="UP000245699"/>
    </source>
</evidence>
<dbReference type="SUPFAM" id="SSF159468">
    <property type="entry name" value="AtpF-like"/>
    <property type="match status" value="1"/>
</dbReference>
<comment type="subunit">
    <text evidence="6">V-ATPase is a heteromultimeric enzyme composed of a peripheral catalytic V1 complex (components A to H) attached to an integral membrane V0 proton pore complex (components: a, c, c', c'', d, e, f and VOA1).</text>
</comment>
<organism evidence="9 10">
    <name type="scientific">Furculomyces boomerangus</name>
    <dbReference type="NCBI Taxonomy" id="61424"/>
    <lineage>
        <taxon>Eukaryota</taxon>
        <taxon>Fungi</taxon>
        <taxon>Fungi incertae sedis</taxon>
        <taxon>Zoopagomycota</taxon>
        <taxon>Kickxellomycotina</taxon>
        <taxon>Harpellomycetes</taxon>
        <taxon>Harpellales</taxon>
        <taxon>Harpellaceae</taxon>
        <taxon>Furculomyces</taxon>
    </lineage>
</organism>
<dbReference type="EMBL" id="MBFT01000080">
    <property type="protein sequence ID" value="PVU98455.1"/>
    <property type="molecule type" value="Genomic_DNA"/>
</dbReference>
<evidence type="ECO:0000256" key="7">
    <source>
        <dbReference type="ARBA" id="ARBA00030311"/>
    </source>
</evidence>
<evidence type="ECO:0000256" key="5">
    <source>
        <dbReference type="ARBA" id="ARBA00023065"/>
    </source>
</evidence>
<keyword evidence="3" id="KW-0813">Transport</keyword>
<dbReference type="AlphaFoldDB" id="A0A2T9Z1H9"/>
<comment type="caution">
    <text evidence="9">The sequence shown here is derived from an EMBL/GenBank/DDBJ whole genome shotgun (WGS) entry which is preliminary data.</text>
</comment>
<evidence type="ECO:0000256" key="3">
    <source>
        <dbReference type="ARBA" id="ARBA00022448"/>
    </source>
</evidence>
<reference evidence="9 10" key="1">
    <citation type="journal article" date="2018" name="MBio">
        <title>Comparative Genomics Reveals the Core Gene Toolbox for the Fungus-Insect Symbiosis.</title>
        <authorList>
            <person name="Wang Y."/>
            <person name="Stata M."/>
            <person name="Wang W."/>
            <person name="Stajich J.E."/>
            <person name="White M.M."/>
            <person name="Moncalvo J.M."/>
        </authorList>
    </citation>
    <scope>NUCLEOTIDE SEQUENCE [LARGE SCALE GENOMIC DNA]</scope>
    <source>
        <strain evidence="9 10">AUS-77-4</strain>
    </source>
</reference>
<evidence type="ECO:0000256" key="8">
    <source>
        <dbReference type="ARBA" id="ARBA00046254"/>
    </source>
</evidence>
<comment type="similarity">
    <text evidence="1">Belongs to the V-ATPase F subunit family.</text>
</comment>
<evidence type="ECO:0000256" key="4">
    <source>
        <dbReference type="ARBA" id="ARBA00022781"/>
    </source>
</evidence>
<evidence type="ECO:0000313" key="9">
    <source>
        <dbReference type="EMBL" id="PVU98455.1"/>
    </source>
</evidence>
<dbReference type="OrthoDB" id="10261947at2759"/>
<name>A0A2T9Z1H9_9FUNG</name>
<evidence type="ECO:0000256" key="6">
    <source>
        <dbReference type="ARBA" id="ARBA00029477"/>
    </source>
</evidence>
<dbReference type="NCBIfam" id="TIGR01101">
    <property type="entry name" value="V_ATP_synt_F"/>
    <property type="match status" value="1"/>
</dbReference>
<dbReference type="PANTHER" id="PTHR13861:SF2">
    <property type="entry name" value="V-TYPE PROTON ATPASE SUBUNIT F"/>
    <property type="match status" value="1"/>
</dbReference>
<keyword evidence="10" id="KW-1185">Reference proteome</keyword>
<dbReference type="PIRSF" id="PIRSF015945">
    <property type="entry name" value="ATPase_V1_F_euk"/>
    <property type="match status" value="1"/>
</dbReference>
<evidence type="ECO:0000256" key="2">
    <source>
        <dbReference type="ARBA" id="ARBA00013430"/>
    </source>
</evidence>
<dbReference type="GO" id="GO:0000329">
    <property type="term" value="C:fungal-type vacuole membrane"/>
    <property type="evidence" value="ECO:0007669"/>
    <property type="project" value="TreeGrafter"/>
</dbReference>